<keyword evidence="2" id="KW-1185">Reference proteome</keyword>
<protein>
    <submittedName>
        <fullName evidence="1">Uncharacterized protein</fullName>
    </submittedName>
</protein>
<reference evidence="1 2" key="1">
    <citation type="journal article" date="2023" name="IMA Fungus">
        <title>Comparative genomic study of the Penicillium genus elucidates a diverse pangenome and 15 lateral gene transfer events.</title>
        <authorList>
            <person name="Petersen C."/>
            <person name="Sorensen T."/>
            <person name="Nielsen M.R."/>
            <person name="Sondergaard T.E."/>
            <person name="Sorensen J.L."/>
            <person name="Fitzpatrick D.A."/>
            <person name="Frisvad J.C."/>
            <person name="Nielsen K.L."/>
        </authorList>
    </citation>
    <scope>NUCLEOTIDE SEQUENCE [LARGE SCALE GENOMIC DNA]</scope>
    <source>
        <strain evidence="1 2">IBT 35679</strain>
    </source>
</reference>
<evidence type="ECO:0000313" key="1">
    <source>
        <dbReference type="EMBL" id="KAJ5546718.1"/>
    </source>
</evidence>
<accession>A0AAD6GIT0</accession>
<comment type="caution">
    <text evidence="1">The sequence shown here is derived from an EMBL/GenBank/DDBJ whole genome shotgun (WGS) entry which is preliminary data.</text>
</comment>
<evidence type="ECO:0000313" key="2">
    <source>
        <dbReference type="Proteomes" id="UP001220324"/>
    </source>
</evidence>
<dbReference type="Proteomes" id="UP001220324">
    <property type="component" value="Unassembled WGS sequence"/>
</dbReference>
<dbReference type="AlphaFoldDB" id="A0AAD6GIT0"/>
<gene>
    <name evidence="1" type="ORF">N7494_004303</name>
</gene>
<organism evidence="1 2">
    <name type="scientific">Penicillium frequentans</name>
    <dbReference type="NCBI Taxonomy" id="3151616"/>
    <lineage>
        <taxon>Eukaryota</taxon>
        <taxon>Fungi</taxon>
        <taxon>Dikarya</taxon>
        <taxon>Ascomycota</taxon>
        <taxon>Pezizomycotina</taxon>
        <taxon>Eurotiomycetes</taxon>
        <taxon>Eurotiomycetidae</taxon>
        <taxon>Eurotiales</taxon>
        <taxon>Aspergillaceae</taxon>
        <taxon>Penicillium</taxon>
    </lineage>
</organism>
<proteinExistence type="predicted"/>
<dbReference type="EMBL" id="JAQIZZ010000003">
    <property type="protein sequence ID" value="KAJ5546718.1"/>
    <property type="molecule type" value="Genomic_DNA"/>
</dbReference>
<name>A0AAD6GIT0_9EURO</name>
<sequence length="288" mass="33231">MPSGYALERTHGQEKVIIYAADLYLLAKWKYDLTISDEVQRSAIFDKWLEIGLQGRMPYLKRLEKMSKAQEDITKDEKDFLAGVRDPSDRKKISYTRLVRTFYGDGSENNLSELILEAEYDGIIFDNIALYDAGSDDGLQSLHGILTRIPQIVEGTTVFARRRDNRMREALEKAIDKDGDEIDFEMAHQAARWTHVLIYDKEANDGPGNVLVVYIDDRGRVLRYSRLEGTEDLWAADGMFLSGQDFMRAWWENGRYGEDWKPEQLVKRWEEAEFETSEDSASESAISE</sequence>